<dbReference type="GO" id="GO:0045505">
    <property type="term" value="F:dynein intermediate chain binding"/>
    <property type="evidence" value="ECO:0007669"/>
    <property type="project" value="TreeGrafter"/>
</dbReference>
<dbReference type="STRING" id="97359.A0A550CTZ2"/>
<dbReference type="PANTHER" id="PTHR21255:SF7">
    <property type="entry name" value="DYNEIN LIGHT CHAIN TCTEX-TYPE PROTEIN 2B"/>
    <property type="match status" value="1"/>
</dbReference>
<name>A0A550CTZ2_9AGAR</name>
<feature type="region of interest" description="Disordered" evidence="1">
    <location>
        <begin position="1"/>
        <end position="46"/>
    </location>
</feature>
<dbReference type="OrthoDB" id="10260741at2759"/>
<protein>
    <submittedName>
        <fullName evidence="2">Uncharacterized protein</fullName>
    </submittedName>
</protein>
<dbReference type="Pfam" id="PF03645">
    <property type="entry name" value="Tctex-1"/>
    <property type="match status" value="1"/>
</dbReference>
<dbReference type="AlphaFoldDB" id="A0A550CTZ2"/>
<evidence type="ECO:0000313" key="3">
    <source>
        <dbReference type="Proteomes" id="UP000320762"/>
    </source>
</evidence>
<dbReference type="Proteomes" id="UP000320762">
    <property type="component" value="Unassembled WGS sequence"/>
</dbReference>
<dbReference type="CDD" id="cd21449">
    <property type="entry name" value="DLC-like_SF"/>
    <property type="match status" value="1"/>
</dbReference>
<dbReference type="PANTHER" id="PTHR21255">
    <property type="entry name" value="T-COMPLEX-ASSOCIATED-TESTIS-EXPRESSED 1/ DYNEIN LIGHT CHAIN"/>
    <property type="match status" value="1"/>
</dbReference>
<dbReference type="GO" id="GO:0005737">
    <property type="term" value="C:cytoplasm"/>
    <property type="evidence" value="ECO:0007669"/>
    <property type="project" value="TreeGrafter"/>
</dbReference>
<gene>
    <name evidence="2" type="ORF">BD626DRAFT_534375</name>
</gene>
<sequence length="190" mass="20803">MSASIGLRSPPPLSPSPRLGSSQSSPRLPALSLSSRQSNASPVPRPHFDTELLKAYVKKLLATTLQSAAWPEAKDRDRVKAWMKEIGERVKERMVEIQGKGFKYIVLTQINENLGQGGRADLVCHWEDSDAVAQEVFSNRQPPPRFNLQALISVLWPWHSMTSGGCLDTSHVNAACDVSSLSRASRCAGP</sequence>
<proteinExistence type="predicted"/>
<keyword evidence="3" id="KW-1185">Reference proteome</keyword>
<dbReference type="Gene3D" id="3.30.1140.40">
    <property type="entry name" value="Tctex-1"/>
    <property type="match status" value="1"/>
</dbReference>
<feature type="compositionally biased region" description="Low complexity" evidence="1">
    <location>
        <begin position="16"/>
        <end position="38"/>
    </location>
</feature>
<dbReference type="GO" id="GO:0007018">
    <property type="term" value="P:microtubule-based movement"/>
    <property type="evidence" value="ECO:0007669"/>
    <property type="project" value="TreeGrafter"/>
</dbReference>
<evidence type="ECO:0000313" key="2">
    <source>
        <dbReference type="EMBL" id="TRM68256.1"/>
    </source>
</evidence>
<accession>A0A550CTZ2</accession>
<dbReference type="EMBL" id="VDMD01000002">
    <property type="protein sequence ID" value="TRM68256.1"/>
    <property type="molecule type" value="Genomic_DNA"/>
</dbReference>
<dbReference type="InterPro" id="IPR005334">
    <property type="entry name" value="Tctex-1-like"/>
</dbReference>
<comment type="caution">
    <text evidence="2">The sequence shown here is derived from an EMBL/GenBank/DDBJ whole genome shotgun (WGS) entry which is preliminary data.</text>
</comment>
<dbReference type="InterPro" id="IPR038586">
    <property type="entry name" value="Tctex-1-like_sf"/>
</dbReference>
<reference evidence="2 3" key="1">
    <citation type="journal article" date="2019" name="New Phytol.">
        <title>Comparative genomics reveals unique wood-decay strategies and fruiting body development in the Schizophyllaceae.</title>
        <authorList>
            <person name="Almasi E."/>
            <person name="Sahu N."/>
            <person name="Krizsan K."/>
            <person name="Balint B."/>
            <person name="Kovacs G.M."/>
            <person name="Kiss B."/>
            <person name="Cseklye J."/>
            <person name="Drula E."/>
            <person name="Henrissat B."/>
            <person name="Nagy I."/>
            <person name="Chovatia M."/>
            <person name="Adam C."/>
            <person name="LaButti K."/>
            <person name="Lipzen A."/>
            <person name="Riley R."/>
            <person name="Grigoriev I.V."/>
            <person name="Nagy L.G."/>
        </authorList>
    </citation>
    <scope>NUCLEOTIDE SEQUENCE [LARGE SCALE GENOMIC DNA]</scope>
    <source>
        <strain evidence="2 3">NL-1724</strain>
    </source>
</reference>
<dbReference type="GO" id="GO:0005868">
    <property type="term" value="C:cytoplasmic dynein complex"/>
    <property type="evidence" value="ECO:0007669"/>
    <property type="project" value="TreeGrafter"/>
</dbReference>
<evidence type="ECO:0000256" key="1">
    <source>
        <dbReference type="SAM" id="MobiDB-lite"/>
    </source>
</evidence>
<organism evidence="2 3">
    <name type="scientific">Schizophyllum amplum</name>
    <dbReference type="NCBI Taxonomy" id="97359"/>
    <lineage>
        <taxon>Eukaryota</taxon>
        <taxon>Fungi</taxon>
        <taxon>Dikarya</taxon>
        <taxon>Basidiomycota</taxon>
        <taxon>Agaricomycotina</taxon>
        <taxon>Agaricomycetes</taxon>
        <taxon>Agaricomycetidae</taxon>
        <taxon>Agaricales</taxon>
        <taxon>Schizophyllaceae</taxon>
        <taxon>Schizophyllum</taxon>
    </lineage>
</organism>